<dbReference type="PROSITE" id="PS50011">
    <property type="entry name" value="PROTEIN_KINASE_DOM"/>
    <property type="match status" value="1"/>
</dbReference>
<dbReference type="InterPro" id="IPR011009">
    <property type="entry name" value="Kinase-like_dom_sf"/>
</dbReference>
<evidence type="ECO:0000256" key="1">
    <source>
        <dbReference type="ARBA" id="ARBA00012513"/>
    </source>
</evidence>
<keyword evidence="4" id="KW-0547">Nucleotide-binding</keyword>
<evidence type="ECO:0000259" key="7">
    <source>
        <dbReference type="PROSITE" id="PS50011"/>
    </source>
</evidence>
<keyword evidence="9" id="KW-1185">Reference proteome</keyword>
<proteinExistence type="predicted"/>
<dbReference type="InterPro" id="IPR029016">
    <property type="entry name" value="GAF-like_dom_sf"/>
</dbReference>
<accession>A0A9X3SEK8</accession>
<organism evidence="8 9">
    <name type="scientific">Solirubrobacter phytolaccae</name>
    <dbReference type="NCBI Taxonomy" id="1404360"/>
    <lineage>
        <taxon>Bacteria</taxon>
        <taxon>Bacillati</taxon>
        <taxon>Actinomycetota</taxon>
        <taxon>Thermoleophilia</taxon>
        <taxon>Solirubrobacterales</taxon>
        <taxon>Solirubrobacteraceae</taxon>
        <taxon>Solirubrobacter</taxon>
    </lineage>
</organism>
<dbReference type="GO" id="GO:0005524">
    <property type="term" value="F:ATP binding"/>
    <property type="evidence" value="ECO:0007669"/>
    <property type="project" value="UniProtKB-KW"/>
</dbReference>
<dbReference type="SMART" id="SM00065">
    <property type="entry name" value="GAF"/>
    <property type="match status" value="1"/>
</dbReference>
<dbReference type="AlphaFoldDB" id="A0A9X3SEK8"/>
<dbReference type="EC" id="2.7.11.1" evidence="1"/>
<keyword evidence="5 8" id="KW-0418">Kinase</keyword>
<evidence type="ECO:0000256" key="3">
    <source>
        <dbReference type="ARBA" id="ARBA00022679"/>
    </source>
</evidence>
<dbReference type="InterPro" id="IPR000719">
    <property type="entry name" value="Prot_kinase_dom"/>
</dbReference>
<evidence type="ECO:0000313" key="8">
    <source>
        <dbReference type="EMBL" id="MDA0180497.1"/>
    </source>
</evidence>
<dbReference type="EMBL" id="JAPDDP010000013">
    <property type="protein sequence ID" value="MDA0180497.1"/>
    <property type="molecule type" value="Genomic_DNA"/>
</dbReference>
<keyword evidence="2" id="KW-0723">Serine/threonine-protein kinase</keyword>
<dbReference type="Gene3D" id="3.30.450.40">
    <property type="match status" value="1"/>
</dbReference>
<reference evidence="8" key="1">
    <citation type="submission" date="2022-10" db="EMBL/GenBank/DDBJ databases">
        <title>The WGS of Solirubrobacter phytolaccae KCTC 29190.</title>
        <authorList>
            <person name="Jiang Z."/>
        </authorList>
    </citation>
    <scope>NUCLEOTIDE SEQUENCE</scope>
    <source>
        <strain evidence="8">KCTC 29190</strain>
    </source>
</reference>
<protein>
    <recommendedName>
        <fullName evidence="1">non-specific serine/threonine protein kinase</fullName>
        <ecNumber evidence="1">2.7.11.1</ecNumber>
    </recommendedName>
</protein>
<comment type="caution">
    <text evidence="8">The sequence shown here is derived from an EMBL/GenBank/DDBJ whole genome shotgun (WGS) entry which is preliminary data.</text>
</comment>
<evidence type="ECO:0000256" key="6">
    <source>
        <dbReference type="ARBA" id="ARBA00022840"/>
    </source>
</evidence>
<dbReference type="Pfam" id="PF00069">
    <property type="entry name" value="Pkinase"/>
    <property type="match status" value="1"/>
</dbReference>
<dbReference type="Gene3D" id="1.10.510.10">
    <property type="entry name" value="Transferase(Phosphotransferase) domain 1"/>
    <property type="match status" value="1"/>
</dbReference>
<keyword evidence="3" id="KW-0808">Transferase</keyword>
<gene>
    <name evidence="8" type="ORF">OJ997_09345</name>
</gene>
<dbReference type="GO" id="GO:0004674">
    <property type="term" value="F:protein serine/threonine kinase activity"/>
    <property type="evidence" value="ECO:0007669"/>
    <property type="project" value="UniProtKB-KW"/>
</dbReference>
<evidence type="ECO:0000256" key="2">
    <source>
        <dbReference type="ARBA" id="ARBA00022527"/>
    </source>
</evidence>
<dbReference type="InterPro" id="IPR003018">
    <property type="entry name" value="GAF"/>
</dbReference>
<dbReference type="Proteomes" id="UP001147653">
    <property type="component" value="Unassembled WGS sequence"/>
</dbReference>
<evidence type="ECO:0000256" key="4">
    <source>
        <dbReference type="ARBA" id="ARBA00022741"/>
    </source>
</evidence>
<dbReference type="SUPFAM" id="SSF55781">
    <property type="entry name" value="GAF domain-like"/>
    <property type="match status" value="1"/>
</dbReference>
<evidence type="ECO:0000256" key="5">
    <source>
        <dbReference type="ARBA" id="ARBA00022777"/>
    </source>
</evidence>
<dbReference type="CDD" id="cd14014">
    <property type="entry name" value="STKc_PknB_like"/>
    <property type="match status" value="1"/>
</dbReference>
<dbReference type="SUPFAM" id="SSF56112">
    <property type="entry name" value="Protein kinase-like (PK-like)"/>
    <property type="match status" value="1"/>
</dbReference>
<dbReference type="SMART" id="SM00220">
    <property type="entry name" value="S_TKc"/>
    <property type="match status" value="1"/>
</dbReference>
<keyword evidence="6" id="KW-0067">ATP-binding</keyword>
<dbReference type="PANTHER" id="PTHR43289:SF6">
    <property type="entry name" value="SERINE_THREONINE-PROTEIN KINASE NEKL-3"/>
    <property type="match status" value="1"/>
</dbReference>
<name>A0A9X3SEK8_9ACTN</name>
<dbReference type="Pfam" id="PF01590">
    <property type="entry name" value="GAF"/>
    <property type="match status" value="1"/>
</dbReference>
<feature type="domain" description="Protein kinase" evidence="7">
    <location>
        <begin position="1"/>
        <end position="241"/>
    </location>
</feature>
<sequence>MAPISSGAMGAVYRAIDRETGTDVAVKRLLDVRHAARFEIEARLLASLSHPRVVKVLDHSSDEQGLYIVMDLVHGVDLGAVLKRSGNPGLTIGDAVEYVRHGCEALSYVHSQQIVHRDVKPQNMIHGEDGVILVDFGVARALGSEEDQGTIAVGTPRYMAPEVFAGGTVSAASDIFSLAATLWTLLIGAPPRYGDVLKLDKLAPDLPPELQTALAGGLEMLPEQRIATAVAFADAIGVPLTGERGHSLAQSLGRPTTRRRVMEAIVRTAAGMFEAAACSIALTDPSNGELVYEAAWGAGASEVVGMRLPPGVGIAGAVVASGDGVFVPECRKDPRFARQVAAGTGYVPYTMVVAPLVREGKTIGVLSVLDRRDGGPYLREDLGKVALFADLAVVALDLDTFPLSSSGGRTLLA</sequence>
<evidence type="ECO:0000313" key="9">
    <source>
        <dbReference type="Proteomes" id="UP001147653"/>
    </source>
</evidence>
<dbReference type="PANTHER" id="PTHR43289">
    <property type="entry name" value="MITOGEN-ACTIVATED PROTEIN KINASE KINASE KINASE 20-RELATED"/>
    <property type="match status" value="1"/>
</dbReference>